<evidence type="ECO:0000256" key="1">
    <source>
        <dbReference type="SAM" id="MobiDB-lite"/>
    </source>
</evidence>
<gene>
    <name evidence="2" type="ORF">DGAL_LOCUS9217</name>
</gene>
<sequence length="120" mass="13724">MRNVSIGVKRLKKQLRKAKTRTTPEYSDAEDLDIECNTLESNSNKKNSFESEEEDFESECNISKSYKRIRPDECSSDSKGEVQKSLNRANSYENTKPAGKSSVDDLQNLHKATLVERDIF</sequence>
<accession>A0A8J2RW92</accession>
<feature type="compositionally biased region" description="Polar residues" evidence="1">
    <location>
        <begin position="84"/>
        <end position="94"/>
    </location>
</feature>
<reference evidence="2" key="1">
    <citation type="submission" date="2021-11" db="EMBL/GenBank/DDBJ databases">
        <authorList>
            <person name="Schell T."/>
        </authorList>
    </citation>
    <scope>NUCLEOTIDE SEQUENCE</scope>
    <source>
        <strain evidence="2">M5</strain>
    </source>
</reference>
<dbReference type="AlphaFoldDB" id="A0A8J2RW92"/>
<dbReference type="Proteomes" id="UP000789390">
    <property type="component" value="Unassembled WGS sequence"/>
</dbReference>
<dbReference type="EMBL" id="CAKKLH010000212">
    <property type="protein sequence ID" value="CAH0106068.1"/>
    <property type="molecule type" value="Genomic_DNA"/>
</dbReference>
<organism evidence="2 3">
    <name type="scientific">Daphnia galeata</name>
    <dbReference type="NCBI Taxonomy" id="27404"/>
    <lineage>
        <taxon>Eukaryota</taxon>
        <taxon>Metazoa</taxon>
        <taxon>Ecdysozoa</taxon>
        <taxon>Arthropoda</taxon>
        <taxon>Crustacea</taxon>
        <taxon>Branchiopoda</taxon>
        <taxon>Diplostraca</taxon>
        <taxon>Cladocera</taxon>
        <taxon>Anomopoda</taxon>
        <taxon>Daphniidae</taxon>
        <taxon>Daphnia</taxon>
    </lineage>
</organism>
<comment type="caution">
    <text evidence="2">The sequence shown here is derived from an EMBL/GenBank/DDBJ whole genome shotgun (WGS) entry which is preliminary data.</text>
</comment>
<proteinExistence type="predicted"/>
<evidence type="ECO:0000313" key="2">
    <source>
        <dbReference type="EMBL" id="CAH0106068.1"/>
    </source>
</evidence>
<protein>
    <submittedName>
        <fullName evidence="2">Uncharacterized protein</fullName>
    </submittedName>
</protein>
<evidence type="ECO:0000313" key="3">
    <source>
        <dbReference type="Proteomes" id="UP000789390"/>
    </source>
</evidence>
<feature type="region of interest" description="Disordered" evidence="1">
    <location>
        <begin position="40"/>
        <end position="108"/>
    </location>
</feature>
<name>A0A8J2RW92_9CRUS</name>
<feature type="compositionally biased region" description="Basic and acidic residues" evidence="1">
    <location>
        <begin position="69"/>
        <end position="82"/>
    </location>
</feature>
<keyword evidence="3" id="KW-1185">Reference proteome</keyword>